<dbReference type="EMBL" id="CP003326">
    <property type="protein sequence ID" value="AFS78743.1"/>
    <property type="molecule type" value="Genomic_DNA"/>
</dbReference>
<dbReference type="InterPro" id="IPR029057">
    <property type="entry name" value="PRTase-like"/>
</dbReference>
<evidence type="ECO:0000313" key="14">
    <source>
        <dbReference type="EMBL" id="AFS78743.1"/>
    </source>
</evidence>
<comment type="catalytic activity">
    <reaction evidence="1 12">
        <text>AMP + diphosphate = 5-phospho-alpha-D-ribose 1-diphosphate + adenine</text>
        <dbReference type="Rhea" id="RHEA:16609"/>
        <dbReference type="ChEBI" id="CHEBI:16708"/>
        <dbReference type="ChEBI" id="CHEBI:33019"/>
        <dbReference type="ChEBI" id="CHEBI:58017"/>
        <dbReference type="ChEBI" id="CHEBI:456215"/>
        <dbReference type="EC" id="2.4.2.7"/>
    </reaction>
</comment>
<dbReference type="NCBIfam" id="TIGR01090">
    <property type="entry name" value="apt"/>
    <property type="match status" value="1"/>
</dbReference>
<evidence type="ECO:0000256" key="12">
    <source>
        <dbReference type="HAMAP-Rule" id="MF_00004"/>
    </source>
</evidence>
<evidence type="ECO:0000256" key="10">
    <source>
        <dbReference type="ARBA" id="ARBA00022679"/>
    </source>
</evidence>
<organism evidence="14 15">
    <name type="scientific">Gottschalkia acidurici (strain ATCC 7906 / DSM 604 / BCRC 14475 / CIP 104303 / KCTC 5404 / NCIMB 10678 / 9a)</name>
    <name type="common">Clostridium acidurici</name>
    <dbReference type="NCBI Taxonomy" id="1128398"/>
    <lineage>
        <taxon>Bacteria</taxon>
        <taxon>Bacillati</taxon>
        <taxon>Bacillota</taxon>
        <taxon>Tissierellia</taxon>
        <taxon>Tissierellales</taxon>
        <taxon>Gottschalkiaceae</taxon>
        <taxon>Gottschalkia</taxon>
    </lineage>
</organism>
<dbReference type="GO" id="GO:0006168">
    <property type="term" value="P:adenine salvage"/>
    <property type="evidence" value="ECO:0007669"/>
    <property type="project" value="InterPro"/>
</dbReference>
<dbReference type="Proteomes" id="UP000006094">
    <property type="component" value="Chromosome"/>
</dbReference>
<evidence type="ECO:0000256" key="7">
    <source>
        <dbReference type="ARBA" id="ARBA00011893"/>
    </source>
</evidence>
<dbReference type="PATRIC" id="fig|1128398.3.peg.1782"/>
<dbReference type="FunFam" id="3.40.50.2020:FF:000004">
    <property type="entry name" value="Adenine phosphoribosyltransferase"/>
    <property type="match status" value="1"/>
</dbReference>
<dbReference type="OrthoDB" id="9803963at2"/>
<dbReference type="EC" id="2.4.2.7" evidence="7 12"/>
<dbReference type="GO" id="GO:0005737">
    <property type="term" value="C:cytoplasm"/>
    <property type="evidence" value="ECO:0007669"/>
    <property type="project" value="UniProtKB-SubCell"/>
</dbReference>
<feature type="domain" description="Phosphoribosyltransferase" evidence="13">
    <location>
        <begin position="34"/>
        <end position="151"/>
    </location>
</feature>
<dbReference type="InterPro" id="IPR000836">
    <property type="entry name" value="PRTase_dom"/>
</dbReference>
<dbReference type="GO" id="GO:0003999">
    <property type="term" value="F:adenine phosphoribosyltransferase activity"/>
    <property type="evidence" value="ECO:0007669"/>
    <property type="project" value="UniProtKB-UniRule"/>
</dbReference>
<keyword evidence="15" id="KW-1185">Reference proteome</keyword>
<dbReference type="SUPFAM" id="SSF53271">
    <property type="entry name" value="PRTase-like"/>
    <property type="match status" value="1"/>
</dbReference>
<comment type="pathway">
    <text evidence="4 12">Purine metabolism; AMP biosynthesis via salvage pathway; AMP from adenine: step 1/1.</text>
</comment>
<dbReference type="HOGENOM" id="CLU_063339_3_0_9"/>
<dbReference type="NCBIfam" id="NF002636">
    <property type="entry name" value="PRK02304.1-5"/>
    <property type="match status" value="1"/>
</dbReference>
<comment type="subunit">
    <text evidence="6 12">Homodimer.</text>
</comment>
<dbReference type="RefSeq" id="WP_014967879.1">
    <property type="nucleotide sequence ID" value="NC_018664.1"/>
</dbReference>
<evidence type="ECO:0000256" key="4">
    <source>
        <dbReference type="ARBA" id="ARBA00004659"/>
    </source>
</evidence>
<proteinExistence type="inferred from homology"/>
<comment type="function">
    <text evidence="2 12">Catalyzes a salvage reaction resulting in the formation of AMP, that is energically less costly than de novo synthesis.</text>
</comment>
<comment type="subcellular location">
    <subcellularLocation>
        <location evidence="3 12">Cytoplasm</location>
    </subcellularLocation>
</comment>
<dbReference type="GO" id="GO:0002055">
    <property type="term" value="F:adenine binding"/>
    <property type="evidence" value="ECO:0007669"/>
    <property type="project" value="TreeGrafter"/>
</dbReference>
<evidence type="ECO:0000313" key="15">
    <source>
        <dbReference type="Proteomes" id="UP000006094"/>
    </source>
</evidence>
<gene>
    <name evidence="12 14" type="primary">apt</name>
    <name evidence="14" type="ordered locus">Curi_c17360</name>
</gene>
<dbReference type="InterPro" id="IPR005764">
    <property type="entry name" value="Ade_phspho_trans"/>
</dbReference>
<dbReference type="Pfam" id="PF00156">
    <property type="entry name" value="Pribosyltran"/>
    <property type="match status" value="1"/>
</dbReference>
<dbReference type="CDD" id="cd06223">
    <property type="entry name" value="PRTases_typeI"/>
    <property type="match status" value="1"/>
</dbReference>
<name>K0AY81_GOTA9</name>
<reference evidence="14 15" key="1">
    <citation type="journal article" date="2012" name="PLoS ONE">
        <title>The purine-utilizing bacterium Clostridium acidurici 9a: a genome-guided metabolic reconsideration.</title>
        <authorList>
            <person name="Hartwich K."/>
            <person name="Poehlein A."/>
            <person name="Daniel R."/>
        </authorList>
    </citation>
    <scope>NUCLEOTIDE SEQUENCE [LARGE SCALE GENOMIC DNA]</scope>
    <source>
        <strain evidence="15">ATCC 7906 / DSM 604 / BCRC 14475 / CIP 104303 / KCTC 5404 / NCIMB 10678 / 9a</strain>
    </source>
</reference>
<evidence type="ECO:0000256" key="1">
    <source>
        <dbReference type="ARBA" id="ARBA00000868"/>
    </source>
</evidence>
<keyword evidence="11 12" id="KW-0660">Purine salvage</keyword>
<evidence type="ECO:0000256" key="2">
    <source>
        <dbReference type="ARBA" id="ARBA00003968"/>
    </source>
</evidence>
<dbReference type="KEGG" id="cad:Curi_c17360"/>
<evidence type="ECO:0000259" key="13">
    <source>
        <dbReference type="Pfam" id="PF00156"/>
    </source>
</evidence>
<evidence type="ECO:0000256" key="6">
    <source>
        <dbReference type="ARBA" id="ARBA00011738"/>
    </source>
</evidence>
<sequence length="170" mass="18756">MNLKDKLINISNFPKEGVEFKDITSLLRDKEAFKECIIQMANYCKGKNVDMIVGAEARGFLMGAPLAYEIGSGFIPVRKTGKLPRETISHEYALEYGTDKLEIHKDDISKGDKVLIVDDLLATGGTALASIKMVEELGGEVVGVIFLIELTELKGIEKLKGYDVKSIVKF</sequence>
<dbReference type="NCBIfam" id="NF002633">
    <property type="entry name" value="PRK02304.1-2"/>
    <property type="match status" value="1"/>
</dbReference>
<dbReference type="NCBIfam" id="NF002634">
    <property type="entry name" value="PRK02304.1-3"/>
    <property type="match status" value="1"/>
</dbReference>
<dbReference type="PANTHER" id="PTHR32315">
    <property type="entry name" value="ADENINE PHOSPHORIBOSYLTRANSFERASE"/>
    <property type="match status" value="1"/>
</dbReference>
<dbReference type="GO" id="GO:0006166">
    <property type="term" value="P:purine ribonucleoside salvage"/>
    <property type="evidence" value="ECO:0007669"/>
    <property type="project" value="UniProtKB-UniRule"/>
</dbReference>
<keyword evidence="10 12" id="KW-0808">Transferase</keyword>
<dbReference type="GO" id="GO:0016208">
    <property type="term" value="F:AMP binding"/>
    <property type="evidence" value="ECO:0007669"/>
    <property type="project" value="TreeGrafter"/>
</dbReference>
<protein>
    <recommendedName>
        <fullName evidence="7 12">Adenine phosphoribosyltransferase</fullName>
        <shortName evidence="12">APRT</shortName>
        <ecNumber evidence="7 12">2.4.2.7</ecNumber>
    </recommendedName>
</protein>
<dbReference type="UniPathway" id="UPA00588">
    <property type="reaction ID" value="UER00646"/>
</dbReference>
<evidence type="ECO:0000256" key="5">
    <source>
        <dbReference type="ARBA" id="ARBA00008391"/>
    </source>
</evidence>
<dbReference type="GO" id="GO:0044209">
    <property type="term" value="P:AMP salvage"/>
    <property type="evidence" value="ECO:0007669"/>
    <property type="project" value="UniProtKB-UniRule"/>
</dbReference>
<dbReference type="HAMAP" id="MF_00004">
    <property type="entry name" value="Aden_phosphoribosyltr"/>
    <property type="match status" value="1"/>
</dbReference>
<evidence type="ECO:0000256" key="8">
    <source>
        <dbReference type="ARBA" id="ARBA00022490"/>
    </source>
</evidence>
<dbReference type="STRING" id="1128398.Curi_c17360"/>
<accession>K0AY81</accession>
<keyword evidence="8 12" id="KW-0963">Cytoplasm</keyword>
<keyword evidence="9 12" id="KW-0328">Glycosyltransferase</keyword>
<evidence type="ECO:0000256" key="3">
    <source>
        <dbReference type="ARBA" id="ARBA00004496"/>
    </source>
</evidence>
<dbReference type="eggNOG" id="COG0503">
    <property type="taxonomic scope" value="Bacteria"/>
</dbReference>
<dbReference type="PANTHER" id="PTHR32315:SF3">
    <property type="entry name" value="ADENINE PHOSPHORIBOSYLTRANSFERASE"/>
    <property type="match status" value="1"/>
</dbReference>
<evidence type="ECO:0000256" key="11">
    <source>
        <dbReference type="ARBA" id="ARBA00022726"/>
    </source>
</evidence>
<comment type="similarity">
    <text evidence="5 12">Belongs to the purine/pyrimidine phosphoribosyltransferase family.</text>
</comment>
<dbReference type="AlphaFoldDB" id="K0AY81"/>
<dbReference type="InterPro" id="IPR050054">
    <property type="entry name" value="UPRTase/APRTase"/>
</dbReference>
<evidence type="ECO:0000256" key="9">
    <source>
        <dbReference type="ARBA" id="ARBA00022676"/>
    </source>
</evidence>
<dbReference type="Gene3D" id="3.40.50.2020">
    <property type="match status" value="1"/>
</dbReference>